<gene>
    <name evidence="3" type="ORF">HDE69_003404</name>
</gene>
<dbReference type="GO" id="GO:0004316">
    <property type="term" value="F:3-oxoacyl-[acyl-carrier-protein] reductase (NADPH) activity"/>
    <property type="evidence" value="ECO:0007669"/>
    <property type="project" value="UniProtKB-EC"/>
</dbReference>
<dbReference type="Gene3D" id="3.40.50.720">
    <property type="entry name" value="NAD(P)-binding Rossmann-like Domain"/>
    <property type="match status" value="1"/>
</dbReference>
<dbReference type="EC" id="1.1.1.36" evidence="3"/>
<dbReference type="InterPro" id="IPR036291">
    <property type="entry name" value="NAD(P)-bd_dom_sf"/>
</dbReference>
<dbReference type="AlphaFoldDB" id="A0A7W9DKX6"/>
<dbReference type="EMBL" id="JACHCF010000008">
    <property type="protein sequence ID" value="MBB5622329.1"/>
    <property type="molecule type" value="Genomic_DNA"/>
</dbReference>
<dbReference type="GO" id="GO:0018454">
    <property type="term" value="F:acetoacetyl-CoA reductase activity"/>
    <property type="evidence" value="ECO:0007669"/>
    <property type="project" value="UniProtKB-EC"/>
</dbReference>
<proteinExistence type="inferred from homology"/>
<dbReference type="SUPFAM" id="SSF51735">
    <property type="entry name" value="NAD(P)-binding Rossmann-fold domains"/>
    <property type="match status" value="1"/>
</dbReference>
<dbReference type="InterPro" id="IPR002347">
    <property type="entry name" value="SDR_fam"/>
</dbReference>
<name>A0A7W9DKX6_9SPHI</name>
<protein>
    <submittedName>
        <fullName evidence="3">Acetoacetyl-CoA reductase/3-oxoacyl-[acyl-carrier protein] reductase</fullName>
        <ecNumber evidence="3">1.1.1.100</ecNumber>
        <ecNumber evidence="3">1.1.1.36</ecNumber>
    </submittedName>
</protein>
<evidence type="ECO:0000313" key="3">
    <source>
        <dbReference type="EMBL" id="MBB5622329.1"/>
    </source>
</evidence>
<dbReference type="PANTHER" id="PTHR42879">
    <property type="entry name" value="3-OXOACYL-(ACYL-CARRIER-PROTEIN) REDUCTASE"/>
    <property type="match status" value="1"/>
</dbReference>
<comment type="caution">
    <text evidence="3">The sequence shown here is derived from an EMBL/GenBank/DDBJ whole genome shotgun (WGS) entry which is preliminary data.</text>
</comment>
<evidence type="ECO:0000256" key="2">
    <source>
        <dbReference type="RuleBase" id="RU000363"/>
    </source>
</evidence>
<dbReference type="InterPro" id="IPR020904">
    <property type="entry name" value="Sc_DH/Rdtase_CS"/>
</dbReference>
<keyword evidence="3" id="KW-0560">Oxidoreductase</keyword>
<dbReference type="GO" id="GO:0032787">
    <property type="term" value="P:monocarboxylic acid metabolic process"/>
    <property type="evidence" value="ECO:0007669"/>
    <property type="project" value="UniProtKB-ARBA"/>
</dbReference>
<reference evidence="3 4" key="1">
    <citation type="submission" date="2020-08" db="EMBL/GenBank/DDBJ databases">
        <title>Genomic Encyclopedia of Type Strains, Phase IV (KMG-V): Genome sequencing to study the core and pangenomes of soil and plant-associated prokaryotes.</title>
        <authorList>
            <person name="Whitman W."/>
        </authorList>
    </citation>
    <scope>NUCLEOTIDE SEQUENCE [LARGE SCALE GENOMIC DNA]</scope>
    <source>
        <strain evidence="3 4">MP7CTX6</strain>
    </source>
</reference>
<organism evidence="3 4">
    <name type="scientific">Pedobacter cryoconitis</name>
    <dbReference type="NCBI Taxonomy" id="188932"/>
    <lineage>
        <taxon>Bacteria</taxon>
        <taxon>Pseudomonadati</taxon>
        <taxon>Bacteroidota</taxon>
        <taxon>Sphingobacteriia</taxon>
        <taxon>Sphingobacteriales</taxon>
        <taxon>Sphingobacteriaceae</taxon>
        <taxon>Pedobacter</taxon>
    </lineage>
</organism>
<dbReference type="PANTHER" id="PTHR42879:SF2">
    <property type="entry name" value="3-OXOACYL-[ACYL-CARRIER-PROTEIN] REDUCTASE FABG"/>
    <property type="match status" value="1"/>
</dbReference>
<accession>A0A7W9DKX6</accession>
<dbReference type="EC" id="1.1.1.100" evidence="3"/>
<dbReference type="RefSeq" id="WP_183868258.1">
    <property type="nucleotide sequence ID" value="NZ_JACHCF010000008.1"/>
</dbReference>
<evidence type="ECO:0000256" key="1">
    <source>
        <dbReference type="ARBA" id="ARBA00006484"/>
    </source>
</evidence>
<dbReference type="Proteomes" id="UP000537718">
    <property type="component" value="Unassembled WGS sequence"/>
</dbReference>
<dbReference type="Pfam" id="PF00106">
    <property type="entry name" value="adh_short"/>
    <property type="match status" value="1"/>
</dbReference>
<dbReference type="PRINTS" id="PR00081">
    <property type="entry name" value="GDHRDH"/>
</dbReference>
<comment type="similarity">
    <text evidence="1 2">Belongs to the short-chain dehydrogenases/reductases (SDR) family.</text>
</comment>
<evidence type="ECO:0000313" key="4">
    <source>
        <dbReference type="Proteomes" id="UP000537718"/>
    </source>
</evidence>
<dbReference type="PROSITE" id="PS00061">
    <property type="entry name" value="ADH_SHORT"/>
    <property type="match status" value="1"/>
</dbReference>
<dbReference type="InterPro" id="IPR050259">
    <property type="entry name" value="SDR"/>
</dbReference>
<sequence>MIIITGASRGIGFFLLDKFIALKQDVIGLYNNSIPDVHAEYMRKVDISKPDEVQAFAESIKDSLDKVILINCAGANYSAFAHKADPLKWANLININLIGTFNVINVFLTGMREQGYGRIINLSSVVAQKGIPGTSAYAASKAGLWGMTKAISAENAGKGITINNLNLGYFQIGMIDEVPVNMQEAIKGNIPVNKFGSPDEILKAVQYLISTDYVTGTSLDINGGLF</sequence>
<dbReference type="PRINTS" id="PR00080">
    <property type="entry name" value="SDRFAMILY"/>
</dbReference>